<evidence type="ECO:0000259" key="3">
    <source>
        <dbReference type="PROSITE" id="PS50887"/>
    </source>
</evidence>
<feature type="domain" description="GGDEF" evidence="3">
    <location>
        <begin position="345"/>
        <end position="478"/>
    </location>
</feature>
<evidence type="ECO:0000313" key="4">
    <source>
        <dbReference type="EMBL" id="WIM87905.1"/>
    </source>
</evidence>
<keyword evidence="4" id="KW-0378">Hydrolase</keyword>
<keyword evidence="1" id="KW-0812">Transmembrane</keyword>
<dbReference type="InterPro" id="IPR050706">
    <property type="entry name" value="Cyclic-di-GMP_PDE-like"/>
</dbReference>
<dbReference type="EC" id="3.1.4.52" evidence="4"/>
<dbReference type="EC" id="2.7.7.65" evidence="4"/>
<evidence type="ECO:0000313" key="5">
    <source>
        <dbReference type="Proteomes" id="UP001236585"/>
    </source>
</evidence>
<dbReference type="SMART" id="SM00052">
    <property type="entry name" value="EAL"/>
    <property type="match status" value="1"/>
</dbReference>
<feature type="transmembrane region" description="Helical" evidence="1">
    <location>
        <begin position="64"/>
        <end position="86"/>
    </location>
</feature>
<feature type="transmembrane region" description="Helical" evidence="1">
    <location>
        <begin position="162"/>
        <end position="180"/>
    </location>
</feature>
<dbReference type="InterPro" id="IPR029787">
    <property type="entry name" value="Nucleotide_cyclase"/>
</dbReference>
<protein>
    <submittedName>
        <fullName evidence="4">Bifunctional diguanylate cyclase/phosphodiesterase</fullName>
        <ecNumber evidence="4">2.7.7.65</ecNumber>
        <ecNumber evidence="4">3.1.4.52</ecNumber>
    </submittedName>
</protein>
<dbReference type="InterPro" id="IPR043128">
    <property type="entry name" value="Rev_trsase/Diguanyl_cyclase"/>
</dbReference>
<dbReference type="SMART" id="SM00267">
    <property type="entry name" value="GGDEF"/>
    <property type="match status" value="1"/>
</dbReference>
<dbReference type="PANTHER" id="PTHR33121:SF70">
    <property type="entry name" value="SIGNALING PROTEIN YKOW"/>
    <property type="match status" value="1"/>
</dbReference>
<dbReference type="PROSITE" id="PS50883">
    <property type="entry name" value="EAL"/>
    <property type="match status" value="1"/>
</dbReference>
<dbReference type="EMBL" id="CP126981">
    <property type="protein sequence ID" value="WIM87905.1"/>
    <property type="molecule type" value="Genomic_DNA"/>
</dbReference>
<dbReference type="InterPro" id="IPR001633">
    <property type="entry name" value="EAL_dom"/>
</dbReference>
<feature type="domain" description="EAL" evidence="2">
    <location>
        <begin position="505"/>
        <end position="757"/>
    </location>
</feature>
<dbReference type="SUPFAM" id="SSF55073">
    <property type="entry name" value="Nucleotide cyclase"/>
    <property type="match status" value="1"/>
</dbReference>
<dbReference type="Gene3D" id="3.30.70.270">
    <property type="match status" value="1"/>
</dbReference>
<reference evidence="4 5" key="1">
    <citation type="journal article" date="2023" name="Microbiol. Resour. Announc.">
        <title>Complete Genome Sequence of Mycobacterium wuenschmanii, a novel Nontuberculous Mycobacterium Isolated from a captive population of Amazon Milk Frogs.</title>
        <authorList>
            <person name="Hicks J."/>
            <person name="Zeineldin M."/>
            <person name="Ward H."/>
            <person name="Wuenschmann A."/>
            <person name="Camp P."/>
            <person name="Farrell D."/>
            <person name="Lehman K."/>
            <person name="Thacker T."/>
            <person name="Cuthbert E."/>
        </authorList>
    </citation>
    <scope>NUCLEOTIDE SEQUENCE [LARGE SCALE GENOMIC DNA]</scope>
    <source>
        <strain evidence="4 5">Wuenschmanii</strain>
    </source>
</reference>
<feature type="transmembrane region" description="Helical" evidence="1">
    <location>
        <begin position="259"/>
        <end position="278"/>
    </location>
</feature>
<dbReference type="GO" id="GO:0052621">
    <property type="term" value="F:diguanylate cyclase activity"/>
    <property type="evidence" value="ECO:0007669"/>
    <property type="project" value="UniProtKB-EC"/>
</dbReference>
<dbReference type="RefSeq" id="WP_285187851.1">
    <property type="nucleotide sequence ID" value="NZ_CP126981.1"/>
</dbReference>
<dbReference type="PROSITE" id="PS50887">
    <property type="entry name" value="GGDEF"/>
    <property type="match status" value="1"/>
</dbReference>
<keyword evidence="1" id="KW-1133">Transmembrane helix</keyword>
<dbReference type="PANTHER" id="PTHR33121">
    <property type="entry name" value="CYCLIC DI-GMP PHOSPHODIESTERASE PDEF"/>
    <property type="match status" value="1"/>
</dbReference>
<organism evidence="4 5">
    <name type="scientific">Candidatus Mycobacterium wuenschmannii</name>
    <dbReference type="NCBI Taxonomy" id="3027808"/>
    <lineage>
        <taxon>Bacteria</taxon>
        <taxon>Bacillati</taxon>
        <taxon>Actinomycetota</taxon>
        <taxon>Actinomycetes</taxon>
        <taxon>Mycobacteriales</taxon>
        <taxon>Mycobacteriaceae</taxon>
        <taxon>Mycobacterium</taxon>
    </lineage>
</organism>
<evidence type="ECO:0000259" key="2">
    <source>
        <dbReference type="PROSITE" id="PS50883"/>
    </source>
</evidence>
<feature type="transmembrane region" description="Helical" evidence="1">
    <location>
        <begin position="92"/>
        <end position="114"/>
    </location>
</feature>
<gene>
    <name evidence="4" type="ORF">PT015_24320</name>
</gene>
<dbReference type="Pfam" id="PF00563">
    <property type="entry name" value="EAL"/>
    <property type="match status" value="1"/>
</dbReference>
<feature type="transmembrane region" description="Helical" evidence="1">
    <location>
        <begin position="126"/>
        <end position="150"/>
    </location>
</feature>
<dbReference type="Pfam" id="PF00990">
    <property type="entry name" value="GGDEF"/>
    <property type="match status" value="1"/>
</dbReference>
<proteinExistence type="predicted"/>
<dbReference type="NCBIfam" id="TIGR00254">
    <property type="entry name" value="GGDEF"/>
    <property type="match status" value="1"/>
</dbReference>
<feature type="transmembrane region" description="Helical" evidence="1">
    <location>
        <begin position="34"/>
        <end position="52"/>
    </location>
</feature>
<keyword evidence="1" id="KW-0472">Membrane</keyword>
<dbReference type="GO" id="GO:0071111">
    <property type="term" value="F:cyclic-guanylate-specific phosphodiesterase activity"/>
    <property type="evidence" value="ECO:0007669"/>
    <property type="project" value="UniProtKB-EC"/>
</dbReference>
<dbReference type="Proteomes" id="UP001236585">
    <property type="component" value="Chromosome"/>
</dbReference>
<accession>A0ABY8VW92</accession>
<keyword evidence="4" id="KW-0808">Transferase</keyword>
<dbReference type="CDD" id="cd01949">
    <property type="entry name" value="GGDEF"/>
    <property type="match status" value="1"/>
</dbReference>
<dbReference type="InterPro" id="IPR035919">
    <property type="entry name" value="EAL_sf"/>
</dbReference>
<keyword evidence="5" id="KW-1185">Reference proteome</keyword>
<sequence length="757" mass="81383">MAPLLVVPVAAGAALALVLVFRWGGEPAVRVVDGLALLVLATYASTCASLAARNAQGRARRAWTTMAVALAVWVVGNLVWTVQAIMLGPNVFPASMSVLCVAYTVLTATAVGLFPTGPARGSRLRGALDGITATLCIFLLMWIAALHGVYLDYVDDRQLSDLRLLFPIGDLVMLSTALVAIGRAEPRYRRELLVLTTAIAFVAATDIAYGNLVERGRFHLGTPLDLGWAASSIAFACAALLSLRPPPPRPAAVASKSTIWLPYVPLLLAGTVGPALVMSGFERIIVPLIMVSVVIRQAVAAWENRRLLAAAADQALRDPLTGLANRTLFHDRLAHAMMLRQRDDRSIAVVSIDIDDFKLVNDSLGHPVADTVLVSIGERIVGCVRPGDTVARLGGDEFALLLEGREDHSYVVAGRVVEAFDEPFVIDGEGMLVRPSVGIAVASADEPGLAPEALMKRADIAMYAAKRSRSSGMHSFSPDMALAAPDAMESVDRAVSRTAGDGAAQIRLLGELRRAIDNAQLELLYQPKLQLQSSRIVGLEALLRWPHPELGVLRPDAFMDLVRRHGLMRQVTELMVARALDDMVRWETSGVATAVAVNMFAPDLKDATLPDALCDALRSRCLSTSLLTVEITEDLILNDIERVTAVLRRLREQGIRIAIDDFGSGFSALSYLHDLPIDEVKLDRQFISSITSDARAAAVVRAVIDLTHELGVTVVAEGIEDGETADWLREHGCDIGQGFFFGEPVDASAIPQLIGAR</sequence>
<dbReference type="CDD" id="cd01948">
    <property type="entry name" value="EAL"/>
    <property type="match status" value="1"/>
</dbReference>
<feature type="transmembrane region" description="Helical" evidence="1">
    <location>
        <begin position="192"/>
        <end position="212"/>
    </location>
</feature>
<evidence type="ECO:0000256" key="1">
    <source>
        <dbReference type="SAM" id="Phobius"/>
    </source>
</evidence>
<name>A0ABY8VW92_9MYCO</name>
<dbReference type="SUPFAM" id="SSF141868">
    <property type="entry name" value="EAL domain-like"/>
    <property type="match status" value="1"/>
</dbReference>
<keyword evidence="4" id="KW-0548">Nucleotidyltransferase</keyword>
<dbReference type="InterPro" id="IPR000160">
    <property type="entry name" value="GGDEF_dom"/>
</dbReference>
<dbReference type="Gene3D" id="3.20.20.450">
    <property type="entry name" value="EAL domain"/>
    <property type="match status" value="1"/>
</dbReference>
<feature type="transmembrane region" description="Helical" evidence="1">
    <location>
        <begin position="224"/>
        <end position="243"/>
    </location>
</feature>